<gene>
    <name evidence="7" type="ORF">Ate02nite_43330</name>
</gene>
<keyword evidence="4" id="KW-0460">Magnesium</keyword>
<dbReference type="CDD" id="cd18876">
    <property type="entry name" value="NUDIX_Hydrolase"/>
    <property type="match status" value="1"/>
</dbReference>
<dbReference type="InterPro" id="IPR020476">
    <property type="entry name" value="Nudix_hydrolase"/>
</dbReference>
<dbReference type="Gene3D" id="3.90.79.10">
    <property type="entry name" value="Nucleoside Triphosphate Pyrophosphohydrolase"/>
    <property type="match status" value="1"/>
</dbReference>
<evidence type="ECO:0000256" key="1">
    <source>
        <dbReference type="ARBA" id="ARBA00001946"/>
    </source>
</evidence>
<dbReference type="PROSITE" id="PS00893">
    <property type="entry name" value="NUDIX_BOX"/>
    <property type="match status" value="1"/>
</dbReference>
<evidence type="ECO:0000259" key="6">
    <source>
        <dbReference type="PROSITE" id="PS51462"/>
    </source>
</evidence>
<evidence type="ECO:0000256" key="2">
    <source>
        <dbReference type="ARBA" id="ARBA00005582"/>
    </source>
</evidence>
<dbReference type="EMBL" id="BOMY01000031">
    <property type="protein sequence ID" value="GIF21603.1"/>
    <property type="molecule type" value="Genomic_DNA"/>
</dbReference>
<evidence type="ECO:0000256" key="5">
    <source>
        <dbReference type="RuleBase" id="RU003476"/>
    </source>
</evidence>
<dbReference type="AlphaFoldDB" id="A0A919TSP5"/>
<evidence type="ECO:0000313" key="8">
    <source>
        <dbReference type="Proteomes" id="UP000623608"/>
    </source>
</evidence>
<dbReference type="InterPro" id="IPR020084">
    <property type="entry name" value="NUDIX_hydrolase_CS"/>
</dbReference>
<keyword evidence="8" id="KW-1185">Reference proteome</keyword>
<evidence type="ECO:0000256" key="3">
    <source>
        <dbReference type="ARBA" id="ARBA00022801"/>
    </source>
</evidence>
<organism evidence="7 8">
    <name type="scientific">Paractinoplanes tereljensis</name>
    <dbReference type="NCBI Taxonomy" id="571912"/>
    <lineage>
        <taxon>Bacteria</taxon>
        <taxon>Bacillati</taxon>
        <taxon>Actinomycetota</taxon>
        <taxon>Actinomycetes</taxon>
        <taxon>Micromonosporales</taxon>
        <taxon>Micromonosporaceae</taxon>
        <taxon>Paractinoplanes</taxon>
    </lineage>
</organism>
<dbReference type="GO" id="GO:0016787">
    <property type="term" value="F:hydrolase activity"/>
    <property type="evidence" value="ECO:0007669"/>
    <property type="project" value="UniProtKB-KW"/>
</dbReference>
<feature type="domain" description="Nudix hydrolase" evidence="6">
    <location>
        <begin position="14"/>
        <end position="144"/>
    </location>
</feature>
<comment type="similarity">
    <text evidence="2 5">Belongs to the Nudix hydrolase family.</text>
</comment>
<dbReference type="Proteomes" id="UP000623608">
    <property type="component" value="Unassembled WGS sequence"/>
</dbReference>
<dbReference type="Pfam" id="PF00293">
    <property type="entry name" value="NUDIX"/>
    <property type="match status" value="1"/>
</dbReference>
<sequence length="161" mass="17799">MTWTEPEVFYQRLAAFHATAAALITESGTGRILLVKPTYKDSWAWPGGYLDAGEYPQDGCARELAEELGITIAVGRLLLLDFAPPAGKRQRALFSMTFDCGDLPADATVQLQPDELQAWKFFTAEEAAERLPATERHRAAAALHARRHRTTHYLAAGRGSR</sequence>
<name>A0A919TSP5_9ACTN</name>
<dbReference type="PRINTS" id="PR00502">
    <property type="entry name" value="NUDIXFAMILY"/>
</dbReference>
<comment type="cofactor">
    <cofactor evidence="1">
        <name>Mg(2+)</name>
        <dbReference type="ChEBI" id="CHEBI:18420"/>
    </cofactor>
</comment>
<dbReference type="InterPro" id="IPR000086">
    <property type="entry name" value="NUDIX_hydrolase_dom"/>
</dbReference>
<evidence type="ECO:0000256" key="4">
    <source>
        <dbReference type="ARBA" id="ARBA00022842"/>
    </source>
</evidence>
<dbReference type="PANTHER" id="PTHR43046:SF12">
    <property type="entry name" value="GDP-MANNOSE MANNOSYL HYDROLASE"/>
    <property type="match status" value="1"/>
</dbReference>
<comment type="caution">
    <text evidence="7">The sequence shown here is derived from an EMBL/GenBank/DDBJ whole genome shotgun (WGS) entry which is preliminary data.</text>
</comment>
<proteinExistence type="inferred from homology"/>
<dbReference type="PROSITE" id="PS51462">
    <property type="entry name" value="NUDIX"/>
    <property type="match status" value="1"/>
</dbReference>
<reference evidence="7" key="1">
    <citation type="submission" date="2021-01" db="EMBL/GenBank/DDBJ databases">
        <title>Whole genome shotgun sequence of Actinoplanes tereljensis NBRC 105297.</title>
        <authorList>
            <person name="Komaki H."/>
            <person name="Tamura T."/>
        </authorList>
    </citation>
    <scope>NUCLEOTIDE SEQUENCE</scope>
    <source>
        <strain evidence="7">NBRC 105297</strain>
    </source>
</reference>
<protein>
    <recommendedName>
        <fullName evidence="6">Nudix hydrolase domain-containing protein</fullName>
    </recommendedName>
</protein>
<keyword evidence="3 5" id="KW-0378">Hydrolase</keyword>
<evidence type="ECO:0000313" key="7">
    <source>
        <dbReference type="EMBL" id="GIF21603.1"/>
    </source>
</evidence>
<dbReference type="SUPFAM" id="SSF55811">
    <property type="entry name" value="Nudix"/>
    <property type="match status" value="1"/>
</dbReference>
<dbReference type="RefSeq" id="WP_203808359.1">
    <property type="nucleotide sequence ID" value="NZ_BOMY01000031.1"/>
</dbReference>
<dbReference type="PANTHER" id="PTHR43046">
    <property type="entry name" value="GDP-MANNOSE MANNOSYL HYDROLASE"/>
    <property type="match status" value="1"/>
</dbReference>
<accession>A0A919TSP5</accession>
<dbReference type="InterPro" id="IPR015797">
    <property type="entry name" value="NUDIX_hydrolase-like_dom_sf"/>
</dbReference>